<dbReference type="InterPro" id="IPR001646">
    <property type="entry name" value="5peptide_repeat"/>
</dbReference>
<gene>
    <name evidence="1" type="ORF">KSX_67220</name>
</gene>
<proteinExistence type="predicted"/>
<dbReference type="AlphaFoldDB" id="A0A8J3IAN6"/>
<evidence type="ECO:0008006" key="3">
    <source>
        <dbReference type="Google" id="ProtNLM"/>
    </source>
</evidence>
<dbReference type="PANTHER" id="PTHR14136">
    <property type="entry name" value="BTB_POZ DOMAIN-CONTAINING PROTEIN KCTD9"/>
    <property type="match status" value="1"/>
</dbReference>
<dbReference type="Proteomes" id="UP000612362">
    <property type="component" value="Unassembled WGS sequence"/>
</dbReference>
<dbReference type="Pfam" id="PF00805">
    <property type="entry name" value="Pentapeptide"/>
    <property type="match status" value="2"/>
</dbReference>
<comment type="caution">
    <text evidence="1">The sequence shown here is derived from an EMBL/GenBank/DDBJ whole genome shotgun (WGS) entry which is preliminary data.</text>
</comment>
<evidence type="ECO:0000313" key="2">
    <source>
        <dbReference type="Proteomes" id="UP000612362"/>
    </source>
</evidence>
<evidence type="ECO:0000313" key="1">
    <source>
        <dbReference type="EMBL" id="GHO48559.1"/>
    </source>
</evidence>
<dbReference type="EMBL" id="BNJF01000004">
    <property type="protein sequence ID" value="GHO48559.1"/>
    <property type="molecule type" value="Genomic_DNA"/>
</dbReference>
<reference evidence="1" key="1">
    <citation type="submission" date="2020-10" db="EMBL/GenBank/DDBJ databases">
        <title>Taxonomic study of unclassified bacteria belonging to the class Ktedonobacteria.</title>
        <authorList>
            <person name="Yabe S."/>
            <person name="Wang C.M."/>
            <person name="Zheng Y."/>
            <person name="Sakai Y."/>
            <person name="Cavaletti L."/>
            <person name="Monciardini P."/>
            <person name="Donadio S."/>
        </authorList>
    </citation>
    <scope>NUCLEOTIDE SEQUENCE</scope>
    <source>
        <strain evidence="1">SOSP1-1</strain>
    </source>
</reference>
<dbReference type="InterPro" id="IPR051082">
    <property type="entry name" value="Pentapeptide-BTB/POZ_domain"/>
</dbReference>
<accession>A0A8J3IAN6</accession>
<organism evidence="1 2">
    <name type="scientific">Ktedonospora formicarum</name>
    <dbReference type="NCBI Taxonomy" id="2778364"/>
    <lineage>
        <taxon>Bacteria</taxon>
        <taxon>Bacillati</taxon>
        <taxon>Chloroflexota</taxon>
        <taxon>Ktedonobacteria</taxon>
        <taxon>Ktedonobacterales</taxon>
        <taxon>Ktedonobacteraceae</taxon>
        <taxon>Ktedonospora</taxon>
    </lineage>
</organism>
<name>A0A8J3IAN6_9CHLR</name>
<dbReference type="Gene3D" id="2.160.20.80">
    <property type="entry name" value="E3 ubiquitin-protein ligase SopA"/>
    <property type="match status" value="1"/>
</dbReference>
<sequence length="204" mass="22480">MEAYVANPEHVEILKQGVTVWNAWREEHPEARPLLNEEDLSELNLSFANLRSANLSFANLTSTSLRRACLESANLWHTRLHHADLSISDLSVALFQDAKLHQTRFHHALFSRTIFVDVDLSTAQGLETVRHMAPSHIGIDTIYHSQGNISERFLRGAGIPDPFITRHAIAPEAAQSAILSGVAARVCLVSRCCSHGIKGGSLSS</sequence>
<keyword evidence="2" id="KW-1185">Reference proteome</keyword>
<dbReference type="SUPFAM" id="SSF141571">
    <property type="entry name" value="Pentapeptide repeat-like"/>
    <property type="match status" value="1"/>
</dbReference>
<protein>
    <recommendedName>
        <fullName evidence="3">Pentapeptide repeat-containing protein</fullName>
    </recommendedName>
</protein>
<dbReference type="PANTHER" id="PTHR14136:SF17">
    <property type="entry name" value="BTB_POZ DOMAIN-CONTAINING PROTEIN KCTD9"/>
    <property type="match status" value="1"/>
</dbReference>